<feature type="transmembrane region" description="Helical" evidence="1">
    <location>
        <begin position="7"/>
        <end position="24"/>
    </location>
</feature>
<gene>
    <name evidence="2" type="ORF">GSLYS_00010934001</name>
</gene>
<evidence type="ECO:0000313" key="2">
    <source>
        <dbReference type="EMBL" id="CAL1537021.1"/>
    </source>
</evidence>
<comment type="caution">
    <text evidence="2">The sequence shown here is derived from an EMBL/GenBank/DDBJ whole genome shotgun (WGS) entry which is preliminary data.</text>
</comment>
<dbReference type="EMBL" id="CAXITT010000246">
    <property type="protein sequence ID" value="CAL1537021.1"/>
    <property type="molecule type" value="Genomic_DNA"/>
</dbReference>
<name>A0AAV2HSC3_LYMST</name>
<evidence type="ECO:0000313" key="3">
    <source>
        <dbReference type="Proteomes" id="UP001497497"/>
    </source>
</evidence>
<evidence type="ECO:0008006" key="4">
    <source>
        <dbReference type="Google" id="ProtNLM"/>
    </source>
</evidence>
<organism evidence="2 3">
    <name type="scientific">Lymnaea stagnalis</name>
    <name type="common">Great pond snail</name>
    <name type="synonym">Helix stagnalis</name>
    <dbReference type="NCBI Taxonomy" id="6523"/>
    <lineage>
        <taxon>Eukaryota</taxon>
        <taxon>Metazoa</taxon>
        <taxon>Spiralia</taxon>
        <taxon>Lophotrochozoa</taxon>
        <taxon>Mollusca</taxon>
        <taxon>Gastropoda</taxon>
        <taxon>Heterobranchia</taxon>
        <taxon>Euthyneura</taxon>
        <taxon>Panpulmonata</taxon>
        <taxon>Hygrophila</taxon>
        <taxon>Lymnaeoidea</taxon>
        <taxon>Lymnaeidae</taxon>
        <taxon>Lymnaea</taxon>
    </lineage>
</organism>
<dbReference type="AlphaFoldDB" id="A0AAV2HSC3"/>
<evidence type="ECO:0000256" key="1">
    <source>
        <dbReference type="SAM" id="Phobius"/>
    </source>
</evidence>
<keyword evidence="1" id="KW-0812">Transmembrane</keyword>
<accession>A0AAV2HSC3</accession>
<sequence>MYNRNKYLSVSMYFSTLLTIWMYILSLSPLQRCFGNPSLCNNQQTIVFLEAKLGTDARASICFVGNGTRIKKFDLAYNSRWIRHDGSDDKIKFVIIRNPSFPIHYTLNLTVRNIAVYDYGIVDITLPIADRQALHFKMGIFSDGRGNVTFIHN</sequence>
<reference evidence="2 3" key="1">
    <citation type="submission" date="2024-04" db="EMBL/GenBank/DDBJ databases">
        <authorList>
            <consortium name="Genoscope - CEA"/>
            <person name="William W."/>
        </authorList>
    </citation>
    <scope>NUCLEOTIDE SEQUENCE [LARGE SCALE GENOMIC DNA]</scope>
</reference>
<dbReference type="Proteomes" id="UP001497497">
    <property type="component" value="Unassembled WGS sequence"/>
</dbReference>
<protein>
    <recommendedName>
        <fullName evidence="4">Galectin</fullName>
    </recommendedName>
</protein>
<keyword evidence="3" id="KW-1185">Reference proteome</keyword>
<proteinExistence type="predicted"/>
<feature type="non-terminal residue" evidence="2">
    <location>
        <position position="153"/>
    </location>
</feature>
<keyword evidence="1" id="KW-1133">Transmembrane helix</keyword>
<keyword evidence="1" id="KW-0472">Membrane</keyword>